<feature type="transmembrane region" description="Helical" evidence="1">
    <location>
        <begin position="91"/>
        <end position="109"/>
    </location>
</feature>
<keyword evidence="6" id="KW-1185">Reference proteome</keyword>
<dbReference type="EMBL" id="SNZG01000006">
    <property type="protein sequence ID" value="TDR41377.1"/>
    <property type="molecule type" value="Genomic_DNA"/>
</dbReference>
<dbReference type="InterPro" id="IPR000160">
    <property type="entry name" value="GGDEF_dom"/>
</dbReference>
<comment type="caution">
    <text evidence="3">The sequence shown here is derived from an EMBL/GenBank/DDBJ whole genome shotgun (WGS) entry which is preliminary data.</text>
</comment>
<feature type="domain" description="GGDEF" evidence="2">
    <location>
        <begin position="160"/>
        <end position="282"/>
    </location>
</feature>
<dbReference type="SMART" id="SM00267">
    <property type="entry name" value="GGDEF"/>
    <property type="match status" value="1"/>
</dbReference>
<dbReference type="PROSITE" id="PS50887">
    <property type="entry name" value="GGDEF"/>
    <property type="match status" value="1"/>
</dbReference>
<dbReference type="OrthoDB" id="2356833at2"/>
<keyword evidence="1" id="KW-0812">Transmembrane</keyword>
<sequence length="282" mass="32783">MKSPFKQQQLLMILLLIAIQIPLYILYTGNQQQVLMAFFLILLIAVTLYFGSVVGLYTSLVFIFVIGSAYLYISVTKAQLRNFELVELNDFFLYGVTLLCFVLLAGRIYEINKEAKDATKSLKDKIAHYVAVDTDSGFDNRARFEKALMEEVKRTNRTNEPFLFLLIEIQNMKKFKDLYGESEERFLVSKLAEKINLIMRTTDRKYRFSPESFALILPSTNADYLELIYEKLKDHLHEHQLLSGNLVTIQLKAGHFLYESNQQVSIEEMLETVKRELMINEI</sequence>
<feature type="transmembrane region" description="Helical" evidence="1">
    <location>
        <begin position="9"/>
        <end position="27"/>
    </location>
</feature>
<reference evidence="4 6" key="2">
    <citation type="submission" date="2019-03" db="EMBL/GenBank/DDBJ databases">
        <title>Genomic Encyclopedia of Type Strains, Phase IV (KMG-IV): sequencing the most valuable type-strain genomes for metagenomic binning, comparative biology and taxonomic classification.</title>
        <authorList>
            <person name="Goeker M."/>
        </authorList>
    </citation>
    <scope>NUCLEOTIDE SEQUENCE [LARGE SCALE GENOMIC DNA]</scope>
    <source>
        <strain evidence="4 6">DSM 20580</strain>
    </source>
</reference>
<dbReference type="Pfam" id="PF00990">
    <property type="entry name" value="GGDEF"/>
    <property type="match status" value="1"/>
</dbReference>
<dbReference type="AlphaFoldDB" id="A0A8B4QB15"/>
<dbReference type="NCBIfam" id="TIGR00254">
    <property type="entry name" value="GGDEF"/>
    <property type="match status" value="1"/>
</dbReference>
<dbReference type="RefSeq" id="WP_109348951.1">
    <property type="nucleotide sequence ID" value="NZ_BJUE01000003.1"/>
</dbReference>
<feature type="transmembrane region" description="Helical" evidence="1">
    <location>
        <begin position="57"/>
        <end position="75"/>
    </location>
</feature>
<feature type="transmembrane region" description="Helical" evidence="1">
    <location>
        <begin position="33"/>
        <end position="50"/>
    </location>
</feature>
<dbReference type="SUPFAM" id="SSF55073">
    <property type="entry name" value="Nucleotide cyclase"/>
    <property type="match status" value="1"/>
</dbReference>
<proteinExistence type="predicted"/>
<evidence type="ECO:0000313" key="3">
    <source>
        <dbReference type="EMBL" id="STX09882.1"/>
    </source>
</evidence>
<keyword evidence="1" id="KW-1133">Transmembrane helix</keyword>
<dbReference type="Proteomes" id="UP000254330">
    <property type="component" value="Unassembled WGS sequence"/>
</dbReference>
<dbReference type="Gene3D" id="3.30.70.270">
    <property type="match status" value="1"/>
</dbReference>
<organism evidence="3 5">
    <name type="scientific">Kurthia zopfii</name>
    <dbReference type="NCBI Taxonomy" id="1650"/>
    <lineage>
        <taxon>Bacteria</taxon>
        <taxon>Bacillati</taxon>
        <taxon>Bacillota</taxon>
        <taxon>Bacilli</taxon>
        <taxon>Bacillales</taxon>
        <taxon>Caryophanaceae</taxon>
        <taxon>Kurthia</taxon>
    </lineage>
</organism>
<evidence type="ECO:0000313" key="5">
    <source>
        <dbReference type="Proteomes" id="UP000254330"/>
    </source>
</evidence>
<evidence type="ECO:0000256" key="1">
    <source>
        <dbReference type="SAM" id="Phobius"/>
    </source>
</evidence>
<dbReference type="EMBL" id="UGNP01000001">
    <property type="protein sequence ID" value="STX09882.1"/>
    <property type="molecule type" value="Genomic_DNA"/>
</dbReference>
<gene>
    <name evidence="4" type="ORF">DFR61_10675</name>
    <name evidence="3" type="ORF">NCTC10597_01589</name>
</gene>
<dbReference type="InterPro" id="IPR043128">
    <property type="entry name" value="Rev_trsase/Diguanyl_cyclase"/>
</dbReference>
<accession>A0A8B4QB15</accession>
<evidence type="ECO:0000313" key="4">
    <source>
        <dbReference type="EMBL" id="TDR41377.1"/>
    </source>
</evidence>
<keyword evidence="1" id="KW-0472">Membrane</keyword>
<reference evidence="3 5" key="1">
    <citation type="submission" date="2018-06" db="EMBL/GenBank/DDBJ databases">
        <authorList>
            <consortium name="Pathogen Informatics"/>
            <person name="Doyle S."/>
        </authorList>
    </citation>
    <scope>NUCLEOTIDE SEQUENCE [LARGE SCALE GENOMIC DNA]</scope>
    <source>
        <strain evidence="3 5">NCTC10597</strain>
    </source>
</reference>
<evidence type="ECO:0000313" key="6">
    <source>
        <dbReference type="Proteomes" id="UP000294641"/>
    </source>
</evidence>
<evidence type="ECO:0000259" key="2">
    <source>
        <dbReference type="PROSITE" id="PS50887"/>
    </source>
</evidence>
<name>A0A8B4QB15_9BACL</name>
<dbReference type="Proteomes" id="UP000294641">
    <property type="component" value="Unassembled WGS sequence"/>
</dbReference>
<protein>
    <submittedName>
        <fullName evidence="3 4">Diguanylate cyclase</fullName>
    </submittedName>
</protein>
<dbReference type="InterPro" id="IPR029787">
    <property type="entry name" value="Nucleotide_cyclase"/>
</dbReference>